<name>A0A8S9ZUS2_9BILA</name>
<protein>
    <submittedName>
        <fullName evidence="2">Uncharacterized protein</fullName>
    </submittedName>
</protein>
<organism evidence="2 3">
    <name type="scientific">Meloidogyne graminicola</name>
    <dbReference type="NCBI Taxonomy" id="189291"/>
    <lineage>
        <taxon>Eukaryota</taxon>
        <taxon>Metazoa</taxon>
        <taxon>Ecdysozoa</taxon>
        <taxon>Nematoda</taxon>
        <taxon>Chromadorea</taxon>
        <taxon>Rhabditida</taxon>
        <taxon>Tylenchina</taxon>
        <taxon>Tylenchomorpha</taxon>
        <taxon>Tylenchoidea</taxon>
        <taxon>Meloidogynidae</taxon>
        <taxon>Meloidogyninae</taxon>
        <taxon>Meloidogyne</taxon>
    </lineage>
</organism>
<keyword evidence="1" id="KW-0732">Signal</keyword>
<evidence type="ECO:0000256" key="1">
    <source>
        <dbReference type="SAM" id="SignalP"/>
    </source>
</evidence>
<proteinExistence type="predicted"/>
<evidence type="ECO:0000313" key="3">
    <source>
        <dbReference type="Proteomes" id="UP000605970"/>
    </source>
</evidence>
<sequence length="149" mass="16903">MDIKIFYIFLTKCLILIIGLPNDLDPFLEKLFETPECETFISDSSFLAVSTNECPPFHCNFPYQLCMRPSSQYQNEAENNCKEIPENCLIAANEGKPIEIKKLNNNNNTTTTIIPTLITNNKQIINNLITNKSFPQPESSSIEGKKILI</sequence>
<evidence type="ECO:0000313" key="2">
    <source>
        <dbReference type="EMBL" id="KAF7637285.1"/>
    </source>
</evidence>
<keyword evidence="3" id="KW-1185">Reference proteome</keyword>
<gene>
    <name evidence="2" type="ORF">Mgra_00003251</name>
</gene>
<accession>A0A8S9ZUS2</accession>
<feature type="signal peptide" evidence="1">
    <location>
        <begin position="1"/>
        <end position="19"/>
    </location>
</feature>
<feature type="chain" id="PRO_5035829704" evidence="1">
    <location>
        <begin position="20"/>
        <end position="149"/>
    </location>
</feature>
<dbReference type="AlphaFoldDB" id="A0A8S9ZUS2"/>
<reference evidence="2" key="1">
    <citation type="journal article" date="2020" name="Ecol. Evol.">
        <title>Genome structure and content of the rice root-knot nematode (Meloidogyne graminicola).</title>
        <authorList>
            <person name="Phan N.T."/>
            <person name="Danchin E.G.J."/>
            <person name="Klopp C."/>
            <person name="Perfus-Barbeoch L."/>
            <person name="Kozlowski D.K."/>
            <person name="Koutsovoulos G.D."/>
            <person name="Lopez-Roques C."/>
            <person name="Bouchez O."/>
            <person name="Zahm M."/>
            <person name="Besnard G."/>
            <person name="Bellafiore S."/>
        </authorList>
    </citation>
    <scope>NUCLEOTIDE SEQUENCE</scope>
    <source>
        <strain evidence="2">VN-18</strain>
    </source>
</reference>
<dbReference type="OrthoDB" id="4473401at2759"/>
<comment type="caution">
    <text evidence="2">The sequence shown here is derived from an EMBL/GenBank/DDBJ whole genome shotgun (WGS) entry which is preliminary data.</text>
</comment>
<dbReference type="EMBL" id="JABEBT010000021">
    <property type="protein sequence ID" value="KAF7637285.1"/>
    <property type="molecule type" value="Genomic_DNA"/>
</dbReference>
<dbReference type="Proteomes" id="UP000605970">
    <property type="component" value="Unassembled WGS sequence"/>
</dbReference>